<keyword evidence="1" id="KW-0418">Kinase</keyword>
<keyword evidence="4" id="KW-1185">Reference proteome</keyword>
<dbReference type="InterPro" id="IPR006204">
    <property type="entry name" value="GHMP_kinase_N_dom"/>
</dbReference>
<dbReference type="InterPro" id="IPR020568">
    <property type="entry name" value="Ribosomal_Su5_D2-typ_SF"/>
</dbReference>
<dbReference type="NCBIfam" id="TIGR00144">
    <property type="entry name" value="beta_RFAP_syn"/>
    <property type="match status" value="1"/>
</dbReference>
<reference evidence="4" key="1">
    <citation type="submission" date="2016-10" db="EMBL/GenBank/DDBJ databases">
        <authorList>
            <person name="Varghese N."/>
            <person name="Submissions S."/>
        </authorList>
    </citation>
    <scope>NUCLEOTIDE SEQUENCE [LARGE SCALE GENOMIC DNA]</scope>
    <source>
        <strain evidence="4">GAS369</strain>
    </source>
</reference>
<sequence length="325" mass="35227">MRLRVHARPRIHTGLVDLAGVSDRSFCGVGFSISGPCTSWCIEDAKNIRLNGISHLDHLALNDIERVVNDLKAMTVKGFSATLERSPPQHVGLGTKTSLLLSLIAAINRLKDLSLSDAEIQQMSGRGGASGIGINLFFCGGVVWDGGHATTDNLIFVPSSTASATELPPLIARWSFPDHWTVGLVLPDNPTFFGEKEASFFKEKTPLPSDQVLLTMSAVYHGVIPAFATANLSLMKGALERVHSTGLKREELRAQTEKTIDTFRRFQSLPRIASGLSSLGPLIYCIFDRRDSESREALENLARLTGSKFLGVFSGCNSGFEVEAA</sequence>
<gene>
    <name evidence="3" type="ORF">SAMN05444158_6425</name>
</gene>
<dbReference type="GO" id="GO:0005524">
    <property type="term" value="F:ATP binding"/>
    <property type="evidence" value="ECO:0007669"/>
    <property type="project" value="InterPro"/>
</dbReference>
<feature type="domain" description="GHMP kinase N-terminal" evidence="2">
    <location>
        <begin position="64"/>
        <end position="131"/>
    </location>
</feature>
<dbReference type="SUPFAM" id="SSF54211">
    <property type="entry name" value="Ribosomal protein S5 domain 2-like"/>
    <property type="match status" value="1"/>
</dbReference>
<accession>A0A1H2ASS1</accession>
<dbReference type="PIRSF" id="PIRSF004884">
    <property type="entry name" value="Sugar_kin_arch"/>
    <property type="match status" value="1"/>
</dbReference>
<protein>
    <submittedName>
        <fullName evidence="3">Beta-RFAP synthase</fullName>
    </submittedName>
</protein>
<dbReference type="EMBL" id="LT629750">
    <property type="protein sequence ID" value="SDT48839.1"/>
    <property type="molecule type" value="Genomic_DNA"/>
</dbReference>
<keyword evidence="1" id="KW-0808">Transferase</keyword>
<dbReference type="InterPro" id="IPR004422">
    <property type="entry name" value="RFAP_synthase"/>
</dbReference>
<dbReference type="GO" id="GO:0016301">
    <property type="term" value="F:kinase activity"/>
    <property type="evidence" value="ECO:0007669"/>
    <property type="project" value="UniProtKB-KW"/>
</dbReference>
<dbReference type="Pfam" id="PF00288">
    <property type="entry name" value="GHMP_kinases_N"/>
    <property type="match status" value="1"/>
</dbReference>
<evidence type="ECO:0000256" key="1">
    <source>
        <dbReference type="ARBA" id="ARBA00022777"/>
    </source>
</evidence>
<proteinExistence type="predicted"/>
<evidence type="ECO:0000313" key="3">
    <source>
        <dbReference type="EMBL" id="SDT48839.1"/>
    </source>
</evidence>
<organism evidence="3 4">
    <name type="scientific">Bradyrhizobium canariense</name>
    <dbReference type="NCBI Taxonomy" id="255045"/>
    <lineage>
        <taxon>Bacteria</taxon>
        <taxon>Pseudomonadati</taxon>
        <taxon>Pseudomonadota</taxon>
        <taxon>Alphaproteobacteria</taxon>
        <taxon>Hyphomicrobiales</taxon>
        <taxon>Nitrobacteraceae</taxon>
        <taxon>Bradyrhizobium</taxon>
    </lineage>
</organism>
<evidence type="ECO:0000313" key="4">
    <source>
        <dbReference type="Proteomes" id="UP000243904"/>
    </source>
</evidence>
<dbReference type="Proteomes" id="UP000243904">
    <property type="component" value="Chromosome I"/>
</dbReference>
<dbReference type="RefSeq" id="WP_146690162.1">
    <property type="nucleotide sequence ID" value="NZ_LT629750.1"/>
</dbReference>
<evidence type="ECO:0000259" key="2">
    <source>
        <dbReference type="Pfam" id="PF00288"/>
    </source>
</evidence>
<name>A0A1H2ASS1_9BRAD</name>
<dbReference type="AlphaFoldDB" id="A0A1H2ASS1"/>